<reference evidence="2 3" key="1">
    <citation type="journal article" date="2024" name="BMC Biol.">
        <title>Comparative genomics of Ascetosporea gives new insight into the evolutionary basis for animal parasitism in Rhizaria.</title>
        <authorList>
            <person name="Hiltunen Thoren M."/>
            <person name="Onut-Brannstrom I."/>
            <person name="Alfjorden A."/>
            <person name="Peckova H."/>
            <person name="Swords F."/>
            <person name="Hooper C."/>
            <person name="Holzer A.S."/>
            <person name="Bass D."/>
            <person name="Burki F."/>
        </authorList>
    </citation>
    <scope>NUCLEOTIDE SEQUENCE [LARGE SCALE GENOMIC DNA]</scope>
    <source>
        <strain evidence="2">20-A016</strain>
    </source>
</reference>
<name>A0ABV2AJ48_9EUKA</name>
<feature type="coiled-coil region" evidence="1">
    <location>
        <begin position="38"/>
        <end position="72"/>
    </location>
</feature>
<keyword evidence="3" id="KW-1185">Reference proteome</keyword>
<dbReference type="InterPro" id="IPR036224">
    <property type="entry name" value="GINS_bundle-like_dom_sf"/>
</dbReference>
<keyword evidence="1" id="KW-0175">Coiled coil</keyword>
<dbReference type="EMBL" id="JBDODL010000242">
    <property type="protein sequence ID" value="MES1919267.1"/>
    <property type="molecule type" value="Genomic_DNA"/>
</dbReference>
<comment type="caution">
    <text evidence="2">The sequence shown here is derived from an EMBL/GenBank/DDBJ whole genome shotgun (WGS) entry which is preliminary data.</text>
</comment>
<dbReference type="SUPFAM" id="SSF158573">
    <property type="entry name" value="GINS helical bundle-like"/>
    <property type="match status" value="1"/>
</dbReference>
<dbReference type="Gene3D" id="1.20.58.1030">
    <property type="match status" value="1"/>
</dbReference>
<evidence type="ECO:0000313" key="2">
    <source>
        <dbReference type="EMBL" id="MES1919267.1"/>
    </source>
</evidence>
<evidence type="ECO:0000313" key="3">
    <source>
        <dbReference type="Proteomes" id="UP001439008"/>
    </source>
</evidence>
<protein>
    <submittedName>
        <fullName evidence="2">Uncharacterized protein</fullName>
    </submittedName>
</protein>
<evidence type="ECO:0000256" key="1">
    <source>
        <dbReference type="SAM" id="Coils"/>
    </source>
</evidence>
<dbReference type="Proteomes" id="UP001439008">
    <property type="component" value="Unassembled WGS sequence"/>
</dbReference>
<gene>
    <name evidence="2" type="ORF">MHBO_001126</name>
</gene>
<sequence length="136" mass="15762">MLAEMLNKNGNELIEQIKESSWIPKYNTKLIAKIQNDLNSDHSKLKKQFEKIKRLEKEGENVEEYKATLSAKYCAMKQSIRCVVSYLFHSIAFNREEIFAATRSKTCFGKSGIICQTSQSKNCQQLKENIFQSTQR</sequence>
<accession>A0ABV2AJ48</accession>
<proteinExistence type="predicted"/>
<organism evidence="2 3">
    <name type="scientific">Bonamia ostreae</name>
    <dbReference type="NCBI Taxonomy" id="126728"/>
    <lineage>
        <taxon>Eukaryota</taxon>
        <taxon>Sar</taxon>
        <taxon>Rhizaria</taxon>
        <taxon>Endomyxa</taxon>
        <taxon>Ascetosporea</taxon>
        <taxon>Haplosporida</taxon>
        <taxon>Bonamia</taxon>
    </lineage>
</organism>